<name>A0A839EZX6_9GAMM</name>
<protein>
    <submittedName>
        <fullName evidence="3">Uncharacterized protein</fullName>
    </submittedName>
</protein>
<evidence type="ECO:0000313" key="3">
    <source>
        <dbReference type="EMBL" id="MBA8889365.1"/>
    </source>
</evidence>
<proteinExistence type="predicted"/>
<sequence>MNAMRFRACALGAVFGLAPIIGAATSEAEEEPVVDAAGLVQPALLSGPGFSVDPHVELRGYMARFTLDTPYGPLQADSVEILAEREAELPALEALDNVTRSDAFLRAAGNRIGATAKALAQVVLHPVDTVLGIPAGVARYFGQRLAKIGTQAQTASDRAARTFGNEGNPYPADEGPMSDGRDDDGGAPKKSKHWYSSIAREAGREFKRQVKYSQVKRELAQRLGIDPYTSNPYAQERLSALAWVGSAGDFGAGSALGTIGGVGAGVLAQGGRINDVVWKLAPDDLRARNRERLQGHCRDELLIRQFLRRGAFSPTLQTAFADALDALQPAQGCDAVLELGMTASSELEARFLVNALRLVDAHLGARAKQGALERVGAGLAYAAADGELVLPLPVDRLSATAEVERFLDRPEFRAKNKTALIGGDASLAARRALTERGWSIFLGARRAGAPPYARSGEPAPIDVE</sequence>
<dbReference type="AlphaFoldDB" id="A0A839EZX6"/>
<accession>A0A839EZX6</accession>
<evidence type="ECO:0000256" key="2">
    <source>
        <dbReference type="SAM" id="SignalP"/>
    </source>
</evidence>
<dbReference type="EMBL" id="JACGXL010000006">
    <property type="protein sequence ID" value="MBA8889365.1"/>
    <property type="molecule type" value="Genomic_DNA"/>
</dbReference>
<comment type="caution">
    <text evidence="3">The sequence shown here is derived from an EMBL/GenBank/DDBJ whole genome shotgun (WGS) entry which is preliminary data.</text>
</comment>
<keyword evidence="4" id="KW-1185">Reference proteome</keyword>
<dbReference type="Proteomes" id="UP000550401">
    <property type="component" value="Unassembled WGS sequence"/>
</dbReference>
<keyword evidence="2" id="KW-0732">Signal</keyword>
<feature type="chain" id="PRO_5032608437" evidence="2">
    <location>
        <begin position="24"/>
        <end position="464"/>
    </location>
</feature>
<dbReference type="RefSeq" id="WP_182532398.1">
    <property type="nucleotide sequence ID" value="NZ_JACGXL010000006.1"/>
</dbReference>
<evidence type="ECO:0000256" key="1">
    <source>
        <dbReference type="SAM" id="MobiDB-lite"/>
    </source>
</evidence>
<feature type="region of interest" description="Disordered" evidence="1">
    <location>
        <begin position="155"/>
        <end position="192"/>
    </location>
</feature>
<gene>
    <name evidence="3" type="ORF">FHW12_003608</name>
</gene>
<reference evidence="3 4" key="1">
    <citation type="submission" date="2020-07" db="EMBL/GenBank/DDBJ databases">
        <title>Genomic Encyclopedia of Type Strains, Phase IV (KMG-V): Genome sequencing to study the core and pangenomes of soil and plant-associated prokaryotes.</title>
        <authorList>
            <person name="Whitman W."/>
        </authorList>
    </citation>
    <scope>NUCLEOTIDE SEQUENCE [LARGE SCALE GENOMIC DNA]</scope>
    <source>
        <strain evidence="3 4">RH2WT43</strain>
    </source>
</reference>
<evidence type="ECO:0000313" key="4">
    <source>
        <dbReference type="Proteomes" id="UP000550401"/>
    </source>
</evidence>
<organism evidence="3 4">
    <name type="scientific">Dokdonella fugitiva</name>
    <dbReference type="NCBI Taxonomy" id="328517"/>
    <lineage>
        <taxon>Bacteria</taxon>
        <taxon>Pseudomonadati</taxon>
        <taxon>Pseudomonadota</taxon>
        <taxon>Gammaproteobacteria</taxon>
        <taxon>Lysobacterales</taxon>
        <taxon>Rhodanobacteraceae</taxon>
        <taxon>Dokdonella</taxon>
    </lineage>
</organism>
<feature type="signal peptide" evidence="2">
    <location>
        <begin position="1"/>
        <end position="23"/>
    </location>
</feature>